<comment type="caution">
    <text evidence="8">The sequence shown here is derived from an EMBL/GenBank/DDBJ whole genome shotgun (WGS) entry which is preliminary data.</text>
</comment>
<dbReference type="GO" id="GO:0030245">
    <property type="term" value="P:cellulose catabolic process"/>
    <property type="evidence" value="ECO:0007669"/>
    <property type="project" value="UniProtKB-ARBA"/>
</dbReference>
<dbReference type="InterPro" id="IPR001360">
    <property type="entry name" value="Glyco_hydro_1"/>
</dbReference>
<dbReference type="Proteomes" id="UP000799441">
    <property type="component" value="Unassembled WGS sequence"/>
</dbReference>
<dbReference type="SUPFAM" id="SSF51445">
    <property type="entry name" value="(Trans)glycosidases"/>
    <property type="match status" value="1"/>
</dbReference>
<evidence type="ECO:0000313" key="8">
    <source>
        <dbReference type="EMBL" id="KAF2721323.1"/>
    </source>
</evidence>
<keyword evidence="4 8" id="KW-0378">Hydrolase</keyword>
<dbReference type="PANTHER" id="PTHR10353:SF36">
    <property type="entry name" value="LP05116P"/>
    <property type="match status" value="1"/>
</dbReference>
<accession>A0A9P4Q668</accession>
<dbReference type="PRINTS" id="PR00131">
    <property type="entry name" value="GLHYDRLASE1"/>
</dbReference>
<evidence type="ECO:0000256" key="6">
    <source>
        <dbReference type="ARBA" id="ARBA00056775"/>
    </source>
</evidence>
<dbReference type="EMBL" id="MU003791">
    <property type="protein sequence ID" value="KAF2721323.1"/>
    <property type="molecule type" value="Genomic_DNA"/>
</dbReference>
<evidence type="ECO:0000256" key="4">
    <source>
        <dbReference type="ARBA" id="ARBA00022801"/>
    </source>
</evidence>
<reference evidence="8" key="1">
    <citation type="journal article" date="2020" name="Stud. Mycol.">
        <title>101 Dothideomycetes genomes: a test case for predicting lifestyles and emergence of pathogens.</title>
        <authorList>
            <person name="Haridas S."/>
            <person name="Albert R."/>
            <person name="Binder M."/>
            <person name="Bloem J."/>
            <person name="Labutti K."/>
            <person name="Salamov A."/>
            <person name="Andreopoulos B."/>
            <person name="Baker S."/>
            <person name="Barry K."/>
            <person name="Bills G."/>
            <person name="Bluhm B."/>
            <person name="Cannon C."/>
            <person name="Castanera R."/>
            <person name="Culley D."/>
            <person name="Daum C."/>
            <person name="Ezra D."/>
            <person name="Gonzalez J."/>
            <person name="Henrissat B."/>
            <person name="Kuo A."/>
            <person name="Liang C."/>
            <person name="Lipzen A."/>
            <person name="Lutzoni F."/>
            <person name="Magnuson J."/>
            <person name="Mondo S."/>
            <person name="Nolan M."/>
            <person name="Ohm R."/>
            <person name="Pangilinan J."/>
            <person name="Park H.-J."/>
            <person name="Ramirez L."/>
            <person name="Alfaro M."/>
            <person name="Sun H."/>
            <person name="Tritt A."/>
            <person name="Yoshinaga Y."/>
            <person name="Zwiers L.-H."/>
            <person name="Turgeon B."/>
            <person name="Goodwin S."/>
            <person name="Spatafora J."/>
            <person name="Crous P."/>
            <person name="Grigoriev I."/>
        </authorList>
    </citation>
    <scope>NUCLEOTIDE SEQUENCE</scope>
    <source>
        <strain evidence="8">CBS 116435</strain>
    </source>
</reference>
<evidence type="ECO:0000313" key="9">
    <source>
        <dbReference type="Proteomes" id="UP000799441"/>
    </source>
</evidence>
<evidence type="ECO:0000256" key="7">
    <source>
        <dbReference type="RuleBase" id="RU003690"/>
    </source>
</evidence>
<gene>
    <name evidence="8" type="ORF">K431DRAFT_284936</name>
</gene>
<sequence length="480" mass="54378">MASARLPSDFLWGYATASYQIEGAAAEDGRGPSIWDSFCQIPGKIADGSSGAVACDSYHRFRDDVALMKRLGAQAYRFSVSWSRVIPLGGRGDPVNQKGLQFYIDLIDELRANEIEPLVTLYHWDLPQALYDRYGGFLNKEEYVADFVNYAQIMFEALSSRVKYWITYNEPLISCTLGYSLGIAAPGHTSDRSKSSVGDSSTEPWIVAHHILISHAKAVQLYRERFKPIHGGVIGITLNGDWGEPWNVDDPEDVAACQRKMEFAIGLFADPIYIGDYPASVRLQLGDRIPSFTDEERNLIMGSNDFYGMNHYCTAYVKHKSTPPAAEDFLGNFELFDENKEGHVIGPETECPWLRPYAPGFRRLLNWISRRYDRPPIYVTENGTSIKGENDLSKEEILQDDFRAGYFRDYLNALAEAYTFDNVDVRGYMAWSLLDNFEWDAGYNVRFGVTYVDYTDQSRYPKKSAKVVAEIFKELTARSA</sequence>
<evidence type="ECO:0000256" key="3">
    <source>
        <dbReference type="ARBA" id="ARBA00012744"/>
    </source>
</evidence>
<proteinExistence type="inferred from homology"/>
<dbReference type="Pfam" id="PF00232">
    <property type="entry name" value="Glyco_hydro_1"/>
    <property type="match status" value="1"/>
</dbReference>
<dbReference type="Gene3D" id="3.20.20.80">
    <property type="entry name" value="Glycosidases"/>
    <property type="match status" value="1"/>
</dbReference>
<keyword evidence="5" id="KW-0326">Glycosidase</keyword>
<evidence type="ECO:0000256" key="5">
    <source>
        <dbReference type="ARBA" id="ARBA00023295"/>
    </source>
</evidence>
<dbReference type="OrthoDB" id="65569at2759"/>
<protein>
    <recommendedName>
        <fullName evidence="3">beta-glucosidase</fullName>
        <ecNumber evidence="3">3.2.1.21</ecNumber>
    </recommendedName>
</protein>
<dbReference type="PANTHER" id="PTHR10353">
    <property type="entry name" value="GLYCOSYL HYDROLASE"/>
    <property type="match status" value="1"/>
</dbReference>
<name>A0A9P4Q668_9PEZI</name>
<dbReference type="GO" id="GO:0080079">
    <property type="term" value="F:cellobiose glucosidase activity"/>
    <property type="evidence" value="ECO:0007669"/>
    <property type="project" value="UniProtKB-ARBA"/>
</dbReference>
<comment type="function">
    <text evidence="6">Plays an important role in cellulose degradation. Shows hydrolytic activity against several glycosidic compounds.</text>
</comment>
<dbReference type="AlphaFoldDB" id="A0A9P4Q668"/>
<dbReference type="PROSITE" id="PS00653">
    <property type="entry name" value="GLYCOSYL_HYDROL_F1_2"/>
    <property type="match status" value="1"/>
</dbReference>
<comment type="similarity">
    <text evidence="2 7">Belongs to the glycosyl hydrolase 1 family.</text>
</comment>
<dbReference type="FunFam" id="3.20.20.80:FF:000011">
    <property type="entry name" value="Cytosolic beta-glucosidase"/>
    <property type="match status" value="1"/>
</dbReference>
<evidence type="ECO:0000256" key="2">
    <source>
        <dbReference type="ARBA" id="ARBA00010838"/>
    </source>
</evidence>
<organism evidence="8 9">
    <name type="scientific">Polychaeton citri CBS 116435</name>
    <dbReference type="NCBI Taxonomy" id="1314669"/>
    <lineage>
        <taxon>Eukaryota</taxon>
        <taxon>Fungi</taxon>
        <taxon>Dikarya</taxon>
        <taxon>Ascomycota</taxon>
        <taxon>Pezizomycotina</taxon>
        <taxon>Dothideomycetes</taxon>
        <taxon>Dothideomycetidae</taxon>
        <taxon>Capnodiales</taxon>
        <taxon>Capnodiaceae</taxon>
        <taxon>Polychaeton</taxon>
    </lineage>
</organism>
<keyword evidence="9" id="KW-1185">Reference proteome</keyword>
<comment type="catalytic activity">
    <reaction evidence="1">
        <text>Hydrolysis of terminal, non-reducing beta-D-glucosyl residues with release of beta-D-glucose.</text>
        <dbReference type="EC" id="3.2.1.21"/>
    </reaction>
</comment>
<dbReference type="InterPro" id="IPR033132">
    <property type="entry name" value="GH_1_N_CS"/>
</dbReference>
<evidence type="ECO:0000256" key="1">
    <source>
        <dbReference type="ARBA" id="ARBA00000448"/>
    </source>
</evidence>
<dbReference type="EC" id="3.2.1.21" evidence="3"/>
<dbReference type="InterPro" id="IPR017853">
    <property type="entry name" value="GH"/>
</dbReference>